<gene>
    <name evidence="2" type="ORF">ALC57_15573</name>
</gene>
<proteinExistence type="predicted"/>
<dbReference type="Proteomes" id="UP000078492">
    <property type="component" value="Unassembled WGS sequence"/>
</dbReference>
<name>A0A151IWQ4_9HYME</name>
<dbReference type="EMBL" id="KQ980846">
    <property type="protein sequence ID" value="KYN12255.1"/>
    <property type="molecule type" value="Genomic_DNA"/>
</dbReference>
<sequence length="337" mass="37603">MPNPRRRGRQRESVGGPGGYFTDTQKTVVTICIGTLILAPGVSSCSSGPDCSVPFDRLTSATNAPFSMLVFEPTRTNRVLLRAASFYELFVKLIIVIVVVIVVVVVKYNPPVLIDVAPIVVEHLLDAPLVDYRGAPALQIPLVTVVRRRAAFALDVRANTQYRGFLVTVGVRGLFILLVSLAFRVIVIVVISIVLLILFFFIFHVAVFISRLIFFLVFLLGATFGITFRFAVGHRSATNGTRTFGNAVRLFGPRAISMLDLVDHLNDLIRRIRHRLLGDRCINIFYDDLEETRNVLKVTLFRCHFFCGVSSRVRIIFNRESRFVPTATLSVPGTILH</sequence>
<keyword evidence="1" id="KW-0812">Transmembrane</keyword>
<feature type="transmembrane region" description="Helical" evidence="1">
    <location>
        <begin position="162"/>
        <end position="179"/>
    </location>
</feature>
<evidence type="ECO:0000256" key="1">
    <source>
        <dbReference type="SAM" id="Phobius"/>
    </source>
</evidence>
<feature type="transmembrane region" description="Helical" evidence="1">
    <location>
        <begin position="85"/>
        <end position="106"/>
    </location>
</feature>
<keyword evidence="1" id="KW-1133">Transmembrane helix</keyword>
<dbReference type="AlphaFoldDB" id="A0A151IWQ4"/>
<keyword evidence="3" id="KW-1185">Reference proteome</keyword>
<evidence type="ECO:0000313" key="2">
    <source>
        <dbReference type="EMBL" id="KYN12255.1"/>
    </source>
</evidence>
<reference evidence="2 3" key="1">
    <citation type="submission" date="2015-09" db="EMBL/GenBank/DDBJ databases">
        <title>Trachymyrmex cornetzi WGS genome.</title>
        <authorList>
            <person name="Nygaard S."/>
            <person name="Hu H."/>
            <person name="Boomsma J."/>
            <person name="Zhang G."/>
        </authorList>
    </citation>
    <scope>NUCLEOTIDE SEQUENCE [LARGE SCALE GENOMIC DNA]</scope>
    <source>
        <strain evidence="2">Tcor2-1</strain>
        <tissue evidence="2">Whole body</tissue>
    </source>
</reference>
<organism evidence="2 3">
    <name type="scientific">Trachymyrmex cornetzi</name>
    <dbReference type="NCBI Taxonomy" id="471704"/>
    <lineage>
        <taxon>Eukaryota</taxon>
        <taxon>Metazoa</taxon>
        <taxon>Ecdysozoa</taxon>
        <taxon>Arthropoda</taxon>
        <taxon>Hexapoda</taxon>
        <taxon>Insecta</taxon>
        <taxon>Pterygota</taxon>
        <taxon>Neoptera</taxon>
        <taxon>Endopterygota</taxon>
        <taxon>Hymenoptera</taxon>
        <taxon>Apocrita</taxon>
        <taxon>Aculeata</taxon>
        <taxon>Formicoidea</taxon>
        <taxon>Formicidae</taxon>
        <taxon>Myrmicinae</taxon>
        <taxon>Trachymyrmex</taxon>
    </lineage>
</organism>
<evidence type="ECO:0000313" key="3">
    <source>
        <dbReference type="Proteomes" id="UP000078492"/>
    </source>
</evidence>
<accession>A0A151IWQ4</accession>
<protein>
    <submittedName>
        <fullName evidence="2">Uncharacterized protein</fullName>
    </submittedName>
</protein>
<keyword evidence="1" id="KW-0472">Membrane</keyword>
<feature type="transmembrane region" description="Helical" evidence="1">
    <location>
        <begin position="186"/>
        <end position="206"/>
    </location>
</feature>
<feature type="transmembrane region" description="Helical" evidence="1">
    <location>
        <begin position="212"/>
        <end position="232"/>
    </location>
</feature>